<gene>
    <name evidence="10" type="ORF">A1O1_03561</name>
</gene>
<comment type="subunit">
    <text evidence="4">Part of a tri-snRNP complex.</text>
</comment>
<feature type="domain" description="U4/U6.U5 small nuclear ribonucleoprotein 27kDa protein" evidence="9">
    <location>
        <begin position="199"/>
        <end position="253"/>
    </location>
</feature>
<protein>
    <recommendedName>
        <fullName evidence="9">U4/U6.U5 small nuclear ribonucleoprotein 27kDa protein domain-containing protein</fullName>
    </recommendedName>
</protein>
<keyword evidence="11" id="KW-1185">Reference proteome</keyword>
<dbReference type="PANTHER" id="PTHR31077">
    <property type="entry name" value="U4/U6.U5 SMALL NUCLEAR RIBONUCLEOPROTEIN 27 KDA PROTEIN"/>
    <property type="match status" value="1"/>
</dbReference>
<evidence type="ECO:0000256" key="5">
    <source>
        <dbReference type="ARBA" id="ARBA00022664"/>
    </source>
</evidence>
<proteinExistence type="inferred from homology"/>
<comment type="subcellular location">
    <subcellularLocation>
        <location evidence="2">Nucleus</location>
    </subcellularLocation>
</comment>
<evidence type="ECO:0000256" key="2">
    <source>
        <dbReference type="ARBA" id="ARBA00004123"/>
    </source>
</evidence>
<comment type="function">
    <text evidence="1">May play a role in mRNA splicing.</text>
</comment>
<dbReference type="Proteomes" id="UP000019484">
    <property type="component" value="Unassembled WGS sequence"/>
</dbReference>
<keyword evidence="7" id="KW-0539">Nucleus</keyword>
<dbReference type="InterPro" id="IPR013957">
    <property type="entry name" value="SNRNP27"/>
</dbReference>
<keyword evidence="6" id="KW-0508">mRNA splicing</keyword>
<keyword evidence="5" id="KW-0507">mRNA processing</keyword>
<dbReference type="OrthoDB" id="21368at2759"/>
<feature type="compositionally biased region" description="Basic and acidic residues" evidence="8">
    <location>
        <begin position="152"/>
        <end position="165"/>
    </location>
</feature>
<accession>W9Z7H9</accession>
<dbReference type="GO" id="GO:0006397">
    <property type="term" value="P:mRNA processing"/>
    <property type="evidence" value="ECO:0007669"/>
    <property type="project" value="UniProtKB-KW"/>
</dbReference>
<feature type="compositionally biased region" description="Basic and acidic residues" evidence="8">
    <location>
        <begin position="109"/>
        <end position="128"/>
    </location>
</feature>
<dbReference type="STRING" id="1182541.W9Z7H9"/>
<dbReference type="RefSeq" id="XP_007722653.1">
    <property type="nucleotide sequence ID" value="XM_007724463.1"/>
</dbReference>
<feature type="compositionally biased region" description="Basic residues" evidence="8">
    <location>
        <begin position="92"/>
        <end position="102"/>
    </location>
</feature>
<feature type="compositionally biased region" description="Basic and acidic residues" evidence="8">
    <location>
        <begin position="176"/>
        <end position="194"/>
    </location>
</feature>
<dbReference type="HOGENOM" id="CLU_075596_0_1_1"/>
<dbReference type="Pfam" id="PF08648">
    <property type="entry name" value="SNRNP27"/>
    <property type="match status" value="1"/>
</dbReference>
<dbReference type="GO" id="GO:0071011">
    <property type="term" value="C:precatalytic spliceosome"/>
    <property type="evidence" value="ECO:0007669"/>
    <property type="project" value="TreeGrafter"/>
</dbReference>
<evidence type="ECO:0000256" key="4">
    <source>
        <dbReference type="ARBA" id="ARBA00011825"/>
    </source>
</evidence>
<evidence type="ECO:0000313" key="11">
    <source>
        <dbReference type="Proteomes" id="UP000019484"/>
    </source>
</evidence>
<dbReference type="EMBL" id="AMWN01000003">
    <property type="protein sequence ID" value="EXJ90459.1"/>
    <property type="molecule type" value="Genomic_DNA"/>
</dbReference>
<evidence type="ECO:0000256" key="1">
    <source>
        <dbReference type="ARBA" id="ARBA00003632"/>
    </source>
</evidence>
<dbReference type="GO" id="GO:0008380">
    <property type="term" value="P:RNA splicing"/>
    <property type="evidence" value="ECO:0007669"/>
    <property type="project" value="UniProtKB-KW"/>
</dbReference>
<dbReference type="PANTHER" id="PTHR31077:SF1">
    <property type="entry name" value="U4_U6.U5 SMALL NUCLEAR RIBONUCLEOPROTEIN 27 KDA PROTEIN"/>
    <property type="match status" value="1"/>
</dbReference>
<comment type="caution">
    <text evidence="10">The sequence shown here is derived from an EMBL/GenBank/DDBJ whole genome shotgun (WGS) entry which is preliminary data.</text>
</comment>
<name>W9Z7H9_9EURO</name>
<dbReference type="eggNOG" id="KOG3263">
    <property type="taxonomic scope" value="Eukaryota"/>
</dbReference>
<evidence type="ECO:0000259" key="9">
    <source>
        <dbReference type="Pfam" id="PF08648"/>
    </source>
</evidence>
<organism evidence="10 11">
    <name type="scientific">Capronia coronata CBS 617.96</name>
    <dbReference type="NCBI Taxonomy" id="1182541"/>
    <lineage>
        <taxon>Eukaryota</taxon>
        <taxon>Fungi</taxon>
        <taxon>Dikarya</taxon>
        <taxon>Ascomycota</taxon>
        <taxon>Pezizomycotina</taxon>
        <taxon>Eurotiomycetes</taxon>
        <taxon>Chaetothyriomycetidae</taxon>
        <taxon>Chaetothyriales</taxon>
        <taxon>Herpotrichiellaceae</taxon>
        <taxon>Capronia</taxon>
    </lineage>
</organism>
<evidence type="ECO:0000256" key="6">
    <source>
        <dbReference type="ARBA" id="ARBA00023187"/>
    </source>
</evidence>
<evidence type="ECO:0000256" key="7">
    <source>
        <dbReference type="ARBA" id="ARBA00023242"/>
    </source>
</evidence>
<feature type="region of interest" description="Disordered" evidence="8">
    <location>
        <begin position="1"/>
        <end position="194"/>
    </location>
</feature>
<dbReference type="GeneID" id="19158452"/>
<dbReference type="AlphaFoldDB" id="W9Z7H9"/>
<evidence type="ECO:0000256" key="8">
    <source>
        <dbReference type="SAM" id="MobiDB-lite"/>
    </source>
</evidence>
<feature type="compositionally biased region" description="Basic and acidic residues" evidence="8">
    <location>
        <begin position="18"/>
        <end position="91"/>
    </location>
</feature>
<reference evidence="10 11" key="1">
    <citation type="submission" date="2013-03" db="EMBL/GenBank/DDBJ databases">
        <title>The Genome Sequence of Capronia coronata CBS 617.96.</title>
        <authorList>
            <consortium name="The Broad Institute Genomics Platform"/>
            <person name="Cuomo C."/>
            <person name="de Hoog S."/>
            <person name="Gorbushina A."/>
            <person name="Walker B."/>
            <person name="Young S.K."/>
            <person name="Zeng Q."/>
            <person name="Gargeya S."/>
            <person name="Fitzgerald M."/>
            <person name="Haas B."/>
            <person name="Abouelleil A."/>
            <person name="Allen A.W."/>
            <person name="Alvarado L."/>
            <person name="Arachchi H.M."/>
            <person name="Berlin A.M."/>
            <person name="Chapman S.B."/>
            <person name="Gainer-Dewar J."/>
            <person name="Goldberg J."/>
            <person name="Griggs A."/>
            <person name="Gujja S."/>
            <person name="Hansen M."/>
            <person name="Howarth C."/>
            <person name="Imamovic A."/>
            <person name="Ireland A."/>
            <person name="Larimer J."/>
            <person name="McCowan C."/>
            <person name="Murphy C."/>
            <person name="Pearson M."/>
            <person name="Poon T.W."/>
            <person name="Priest M."/>
            <person name="Roberts A."/>
            <person name="Saif S."/>
            <person name="Shea T."/>
            <person name="Sisk P."/>
            <person name="Sykes S."/>
            <person name="Wortman J."/>
            <person name="Nusbaum C."/>
            <person name="Birren B."/>
        </authorList>
    </citation>
    <scope>NUCLEOTIDE SEQUENCE [LARGE SCALE GENOMIC DNA]</scope>
    <source>
        <strain evidence="10 11">CBS 617.96</strain>
    </source>
</reference>
<evidence type="ECO:0000313" key="10">
    <source>
        <dbReference type="EMBL" id="EXJ90459.1"/>
    </source>
</evidence>
<sequence length="255" mass="29725">MDEPPMKRPRRADSAAMWDKDEKPDPRLSSSGRDKPRAQYGEDREGGRLSRHDDGRRKRSRSRDNHERRNERDRDRERGPRDRDANGGIRRDRSRSRNRQRAPRGTWESARDKVMDSRGTDSRNERSNRRSRSRSPYKNGGNTSVRTRSPPRRADHNRPRSRERTGLGGDSAQPKPRAEAADKETPDVNGDRMAVDEEDEEALLRKLMGFTTFKTTQNTKVPGNQIYGVRREKKIEYRQYMNRVGGFNRPLSPSR</sequence>
<comment type="similarity">
    <text evidence="3">Belongs to the SNUT3 family.</text>
</comment>
<evidence type="ECO:0000256" key="3">
    <source>
        <dbReference type="ARBA" id="ARBA00008218"/>
    </source>
</evidence>